<keyword evidence="2" id="KW-1185">Reference proteome</keyword>
<organism evidence="1 2">
    <name type="scientific">Corynebacterium resistens (strain DSM 45100 / JCM 12819 / GTC 2026 / SICGH 158)</name>
    <dbReference type="NCBI Taxonomy" id="662755"/>
    <lineage>
        <taxon>Bacteria</taxon>
        <taxon>Bacillati</taxon>
        <taxon>Actinomycetota</taxon>
        <taxon>Actinomycetes</taxon>
        <taxon>Mycobacteriales</taxon>
        <taxon>Corynebacteriaceae</taxon>
        <taxon>Corynebacterium</taxon>
    </lineage>
</organism>
<dbReference type="KEGG" id="crd:CRES_1354"/>
<sequence length="64" mass="6802">MGVLAQLNTSPGEEQVKILLSAHPNARVLHALAFTRAQSRFTGSGQLLAALASVPSRDRAYSLL</sequence>
<accession>F8DYW4</accession>
<reference evidence="1 2" key="1">
    <citation type="journal article" date="2012" name="BMC Genomics">
        <title>Complete genome sequence, lifestyle, and multi-drug resistance of the human pathogen Corynebacterium resistens DSM 45100 isolated from blood samples of a leukemia patient.</title>
        <authorList>
            <person name="Schroder J."/>
            <person name="Maus I."/>
            <person name="Meyer K."/>
            <person name="Wordemann S."/>
            <person name="Blom J."/>
            <person name="Jaenicke S."/>
            <person name="Schneider J."/>
            <person name="Trost E."/>
            <person name="Tauch A."/>
        </authorList>
    </citation>
    <scope>NUCLEOTIDE SEQUENCE [LARGE SCALE GENOMIC DNA]</scope>
    <source>
        <strain evidence="2">DSM 45100 / JCM 12819 / CCUG 50093 / GTC 2026 / SICGH 158</strain>
    </source>
</reference>
<dbReference type="EMBL" id="CP002857">
    <property type="protein sequence ID" value="AEI09709.1"/>
    <property type="molecule type" value="Genomic_DNA"/>
</dbReference>
<proteinExistence type="predicted"/>
<protein>
    <submittedName>
        <fullName evidence="1">Uncharacterized protein</fullName>
    </submittedName>
</protein>
<evidence type="ECO:0000313" key="1">
    <source>
        <dbReference type="EMBL" id="AEI09709.1"/>
    </source>
</evidence>
<evidence type="ECO:0000313" key="2">
    <source>
        <dbReference type="Proteomes" id="UP000000492"/>
    </source>
</evidence>
<gene>
    <name evidence="1" type="ordered locus">CRES_1354</name>
</gene>
<dbReference type="AlphaFoldDB" id="F8DYW4"/>
<dbReference type="HOGENOM" id="CLU_2860135_0_0_11"/>
<name>F8DYW4_CORRG</name>
<dbReference type="Proteomes" id="UP000000492">
    <property type="component" value="Chromosome"/>
</dbReference>